<reference evidence="2" key="2">
    <citation type="journal article" date="2023" name="IMA Fungus">
        <title>Comparative genomic study of the Penicillium genus elucidates a diverse pangenome and 15 lateral gene transfer events.</title>
        <authorList>
            <person name="Petersen C."/>
            <person name="Sorensen T."/>
            <person name="Nielsen M.R."/>
            <person name="Sondergaard T.E."/>
            <person name="Sorensen J.L."/>
            <person name="Fitzpatrick D.A."/>
            <person name="Frisvad J.C."/>
            <person name="Nielsen K.L."/>
        </authorList>
    </citation>
    <scope>NUCLEOTIDE SEQUENCE</scope>
    <source>
        <strain evidence="2">IBT 34128</strain>
    </source>
</reference>
<keyword evidence="3" id="KW-1185">Reference proteome</keyword>
<feature type="region of interest" description="Disordered" evidence="1">
    <location>
        <begin position="618"/>
        <end position="700"/>
    </location>
</feature>
<feature type="compositionally biased region" description="Polar residues" evidence="1">
    <location>
        <begin position="376"/>
        <end position="406"/>
    </location>
</feature>
<gene>
    <name evidence="2" type="ORF">NUU61_005634</name>
</gene>
<feature type="region of interest" description="Disordered" evidence="1">
    <location>
        <begin position="544"/>
        <end position="603"/>
    </location>
</feature>
<feature type="compositionally biased region" description="Low complexity" evidence="1">
    <location>
        <begin position="79"/>
        <end position="97"/>
    </location>
</feature>
<feature type="compositionally biased region" description="Polar residues" evidence="1">
    <location>
        <begin position="68"/>
        <end position="78"/>
    </location>
</feature>
<feature type="region of interest" description="Disordered" evidence="1">
    <location>
        <begin position="165"/>
        <end position="259"/>
    </location>
</feature>
<feature type="region of interest" description="Disordered" evidence="1">
    <location>
        <begin position="445"/>
        <end position="503"/>
    </location>
</feature>
<protein>
    <submittedName>
        <fullName evidence="2">Uncharacterized protein</fullName>
    </submittedName>
</protein>
<sequence length="866" mass="96125">MSDDQPRRRRRSSISEHIHRERHSYSFTGDGQLEPSDSNSVWHKEALSNGPKLDNIKHAKPSLHEETGPSSFTHSTPHSRMPSTSTPGSSPSVMPVVSKDDDVASQKIALRPVSGTGGISDVEGARDKICSSPTWHKDTTRKEKRVTKRLEAERKELEKRLQKLEEAQTRLDNGIFERNSRRLTKKQPLGSSSRSSSANADRPQSAGAFTAFFSGSRRSSRSRANSVDGDDHAHQSADTNLNKEETPASSGPPFLPLTLPERFGTAISRELASKHGTSLILSGQLQRPLHTTTKSDDLRESWKTAEAWQRKNGGYDADEKVFRLRSSNARSLFPTEKAFQKSESLLKPKSMDASTDLDRELFTAALKHENRDPAPTGNSVDTPGLQNNPSVWATLPSSRDTTQSDTHSPEPADQLPARATARKLHGTVFLEGAPKASQVPTAIPIQGNSTGNLPKKAQADPSPHYHQKTYKSSPLAANPTTTDEFDQKETTIPKVSSTQNSVPAKVLHPSRFLNQYRFEEPRGRSRLPVVSTDAFETAQNQPREINHHDHQQSSSGPPQLPVKSGRRSQENWPQPKLQQKPTETKIPASLMPFSPKPFVGYTSLPENTTRELRYMRPRSTAPSYPQEPSSHLHQFANELPGNKPFPRGMNGPRHSRSSSRNSSPDEFSNYDTADEETPSSSEAHSGNPPPQPSGIPSSTPIFEAPAAAELAISQVKPRGNMPTRPGPMNTLKRKPLERVKVHQKDQMVAKVFVICCRCRYWHDMPSEVYAKLACPERLPTEPRLGRPTPKQNPLISPEADPRIMPASQRRRALGNVPATRSAATADTRSAPLYHPSYVQCCWCGHRMSRLCCQGWTTVVQMRERHH</sequence>
<feature type="compositionally biased region" description="Polar residues" evidence="1">
    <location>
        <begin position="25"/>
        <end position="41"/>
    </location>
</feature>
<feature type="compositionally biased region" description="Polar residues" evidence="1">
    <location>
        <begin position="620"/>
        <end position="632"/>
    </location>
</feature>
<feature type="compositionally biased region" description="Basic and acidic residues" evidence="1">
    <location>
        <begin position="54"/>
        <end position="67"/>
    </location>
</feature>
<comment type="caution">
    <text evidence="2">The sequence shown here is derived from an EMBL/GenBank/DDBJ whole genome shotgun (WGS) entry which is preliminary data.</text>
</comment>
<proteinExistence type="predicted"/>
<feature type="compositionally biased region" description="Polar residues" evidence="1">
    <location>
        <begin position="493"/>
        <end position="502"/>
    </location>
</feature>
<feature type="region of interest" description="Disordered" evidence="1">
    <location>
        <begin position="778"/>
        <end position="802"/>
    </location>
</feature>
<accession>A0A9W9F9V7</accession>
<dbReference type="OrthoDB" id="5386674at2759"/>
<feature type="region of interest" description="Disordered" evidence="1">
    <location>
        <begin position="367"/>
        <end position="416"/>
    </location>
</feature>
<evidence type="ECO:0000313" key="3">
    <source>
        <dbReference type="Proteomes" id="UP001141434"/>
    </source>
</evidence>
<reference evidence="2" key="1">
    <citation type="submission" date="2022-11" db="EMBL/GenBank/DDBJ databases">
        <authorList>
            <person name="Petersen C."/>
        </authorList>
    </citation>
    <scope>NUCLEOTIDE SEQUENCE</scope>
    <source>
        <strain evidence="2">IBT 34128</strain>
    </source>
</reference>
<dbReference type="GeneID" id="81395384"/>
<dbReference type="Proteomes" id="UP001141434">
    <property type="component" value="Unassembled WGS sequence"/>
</dbReference>
<evidence type="ECO:0000313" key="2">
    <source>
        <dbReference type="EMBL" id="KAJ5096278.1"/>
    </source>
</evidence>
<feature type="compositionally biased region" description="Basic and acidic residues" evidence="1">
    <location>
        <begin position="123"/>
        <end position="141"/>
    </location>
</feature>
<dbReference type="RefSeq" id="XP_056511829.1">
    <property type="nucleotide sequence ID" value="XM_056656216.1"/>
</dbReference>
<evidence type="ECO:0000256" key="1">
    <source>
        <dbReference type="SAM" id="MobiDB-lite"/>
    </source>
</evidence>
<dbReference type="AlphaFoldDB" id="A0A9W9F9V7"/>
<feature type="region of interest" description="Disordered" evidence="1">
    <location>
        <begin position="712"/>
        <end position="737"/>
    </location>
</feature>
<organism evidence="2 3">
    <name type="scientific">Penicillium alfredii</name>
    <dbReference type="NCBI Taxonomy" id="1506179"/>
    <lineage>
        <taxon>Eukaryota</taxon>
        <taxon>Fungi</taxon>
        <taxon>Dikarya</taxon>
        <taxon>Ascomycota</taxon>
        <taxon>Pezizomycotina</taxon>
        <taxon>Eurotiomycetes</taxon>
        <taxon>Eurotiomycetidae</taxon>
        <taxon>Eurotiales</taxon>
        <taxon>Aspergillaceae</taxon>
        <taxon>Penicillium</taxon>
    </lineage>
</organism>
<feature type="compositionally biased region" description="Polar residues" evidence="1">
    <location>
        <begin position="570"/>
        <end position="581"/>
    </location>
</feature>
<dbReference type="EMBL" id="JAPMSZ010000007">
    <property type="protein sequence ID" value="KAJ5096278.1"/>
    <property type="molecule type" value="Genomic_DNA"/>
</dbReference>
<feature type="region of interest" description="Disordered" evidence="1">
    <location>
        <begin position="1"/>
        <end position="147"/>
    </location>
</feature>
<feature type="compositionally biased region" description="Basic and acidic residues" evidence="1">
    <location>
        <begin position="229"/>
        <end position="246"/>
    </location>
</feature>
<name>A0A9W9F9V7_9EURO</name>